<keyword evidence="2" id="KW-1185">Reference proteome</keyword>
<reference evidence="1" key="2">
    <citation type="submission" date="2020-11" db="EMBL/GenBank/DDBJ databases">
        <authorList>
            <person name="McCartney M.A."/>
            <person name="Auch B."/>
            <person name="Kono T."/>
            <person name="Mallez S."/>
            <person name="Becker A."/>
            <person name="Gohl D.M."/>
            <person name="Silverstein K.A.T."/>
            <person name="Koren S."/>
            <person name="Bechman K.B."/>
            <person name="Herman A."/>
            <person name="Abrahante J.E."/>
            <person name="Garbe J."/>
        </authorList>
    </citation>
    <scope>NUCLEOTIDE SEQUENCE</scope>
    <source>
        <strain evidence="1">Duluth1</strain>
        <tissue evidence="1">Whole animal</tissue>
    </source>
</reference>
<sequence>MLAIDWVMKTSKRRETKTVDTLETADDLDFADHLVFLYNIKQHIQEKTKLVTDNSARLGLTINIGMSKVFIPNAFYYKPITI</sequence>
<protein>
    <submittedName>
        <fullName evidence="1">Uncharacterized protein</fullName>
    </submittedName>
</protein>
<dbReference type="AlphaFoldDB" id="A0A9D4HR16"/>
<gene>
    <name evidence="1" type="ORF">DPMN_055905</name>
</gene>
<name>A0A9D4HR16_DREPO</name>
<comment type="caution">
    <text evidence="1">The sequence shown here is derived from an EMBL/GenBank/DDBJ whole genome shotgun (WGS) entry which is preliminary data.</text>
</comment>
<accession>A0A9D4HR16</accession>
<proteinExistence type="predicted"/>
<dbReference type="Proteomes" id="UP000828390">
    <property type="component" value="Unassembled WGS sequence"/>
</dbReference>
<organism evidence="1 2">
    <name type="scientific">Dreissena polymorpha</name>
    <name type="common">Zebra mussel</name>
    <name type="synonym">Mytilus polymorpha</name>
    <dbReference type="NCBI Taxonomy" id="45954"/>
    <lineage>
        <taxon>Eukaryota</taxon>
        <taxon>Metazoa</taxon>
        <taxon>Spiralia</taxon>
        <taxon>Lophotrochozoa</taxon>
        <taxon>Mollusca</taxon>
        <taxon>Bivalvia</taxon>
        <taxon>Autobranchia</taxon>
        <taxon>Heteroconchia</taxon>
        <taxon>Euheterodonta</taxon>
        <taxon>Imparidentia</taxon>
        <taxon>Neoheterodontei</taxon>
        <taxon>Myida</taxon>
        <taxon>Dreissenoidea</taxon>
        <taxon>Dreissenidae</taxon>
        <taxon>Dreissena</taxon>
    </lineage>
</organism>
<evidence type="ECO:0000313" key="2">
    <source>
        <dbReference type="Proteomes" id="UP000828390"/>
    </source>
</evidence>
<evidence type="ECO:0000313" key="1">
    <source>
        <dbReference type="EMBL" id="KAH3729927.1"/>
    </source>
</evidence>
<reference evidence="1" key="1">
    <citation type="journal article" date="2019" name="bioRxiv">
        <title>The Genome of the Zebra Mussel, Dreissena polymorpha: A Resource for Invasive Species Research.</title>
        <authorList>
            <person name="McCartney M.A."/>
            <person name="Auch B."/>
            <person name="Kono T."/>
            <person name="Mallez S."/>
            <person name="Zhang Y."/>
            <person name="Obille A."/>
            <person name="Becker A."/>
            <person name="Abrahante J.E."/>
            <person name="Garbe J."/>
            <person name="Badalamenti J.P."/>
            <person name="Herman A."/>
            <person name="Mangelson H."/>
            <person name="Liachko I."/>
            <person name="Sullivan S."/>
            <person name="Sone E.D."/>
            <person name="Koren S."/>
            <person name="Silverstein K.A.T."/>
            <person name="Beckman K.B."/>
            <person name="Gohl D.M."/>
        </authorList>
    </citation>
    <scope>NUCLEOTIDE SEQUENCE</scope>
    <source>
        <strain evidence="1">Duluth1</strain>
        <tissue evidence="1">Whole animal</tissue>
    </source>
</reference>
<dbReference type="EMBL" id="JAIWYP010000012">
    <property type="protein sequence ID" value="KAH3729927.1"/>
    <property type="molecule type" value="Genomic_DNA"/>
</dbReference>